<feature type="region of interest" description="Disordered" evidence="1">
    <location>
        <begin position="221"/>
        <end position="465"/>
    </location>
</feature>
<accession>A0AAD6WX50</accession>
<feature type="compositionally biased region" description="Basic and acidic residues" evidence="1">
    <location>
        <begin position="235"/>
        <end position="258"/>
    </location>
</feature>
<protein>
    <submittedName>
        <fullName evidence="2">Uncharacterized protein</fullName>
    </submittedName>
</protein>
<feature type="compositionally biased region" description="Basic residues" evidence="1">
    <location>
        <begin position="287"/>
        <end position="303"/>
    </location>
</feature>
<dbReference type="EMBL" id="JARJCM010000136">
    <property type="protein sequence ID" value="KAJ7026601.1"/>
    <property type="molecule type" value="Genomic_DNA"/>
</dbReference>
<keyword evidence="3" id="KW-1185">Reference proteome</keyword>
<feature type="compositionally biased region" description="Acidic residues" evidence="1">
    <location>
        <begin position="444"/>
        <end position="455"/>
    </location>
</feature>
<proteinExistence type="predicted"/>
<dbReference type="Proteomes" id="UP001218188">
    <property type="component" value="Unassembled WGS sequence"/>
</dbReference>
<dbReference type="AlphaFoldDB" id="A0AAD6WX50"/>
<sequence>MRRCEQCSANTSLTVPEYQDMTEEEEALLLNEHAEFKGVKKSGTRLNNAAASQDVTAFTRRIEGEVKALHRRTGAIAFFAIGRSSVNDTIRPVVATTQVFDYFPQVLRTTTKQFAIRFDNWTCNKDQVAVDLSYQTLRRECTGMISEGLERKINKKVNMRYEDYDRFVLEHGYELQGWPDAVNFMCPSNLGTVERLRPLYEALMAGSCRWEPLSGARKKELQEAVAAKGPKAKKDRVDKGTSREAAKSGKGDTRKRDREEEDSDDGTLKKRHRTNLSGLTEEEKLEHKRKVGREKKARQRERKRKEEEKAAGEGGQKKQSGKRKRSATEEDEENEPVAKKAKAKSSSRKKVVSRPTISDDDEDSNADDAKYAPSHAAKEKALKRLSRIRGSKPREPKSPPPRPTSRDGILPYSAQPNKRYTQIMSLAQSTNQLPKSLSQIFNEYENEDEDEEESDKGEGGSGGSS</sequence>
<comment type="caution">
    <text evidence="2">The sequence shown here is derived from an EMBL/GenBank/DDBJ whole genome shotgun (WGS) entry which is preliminary data.</text>
</comment>
<feature type="compositionally biased region" description="Basic residues" evidence="1">
    <location>
        <begin position="339"/>
        <end position="352"/>
    </location>
</feature>
<evidence type="ECO:0000313" key="3">
    <source>
        <dbReference type="Proteomes" id="UP001218188"/>
    </source>
</evidence>
<evidence type="ECO:0000256" key="1">
    <source>
        <dbReference type="SAM" id="MobiDB-lite"/>
    </source>
</evidence>
<evidence type="ECO:0000313" key="2">
    <source>
        <dbReference type="EMBL" id="KAJ7026601.1"/>
    </source>
</evidence>
<organism evidence="2 3">
    <name type="scientific">Mycena alexandri</name>
    <dbReference type="NCBI Taxonomy" id="1745969"/>
    <lineage>
        <taxon>Eukaryota</taxon>
        <taxon>Fungi</taxon>
        <taxon>Dikarya</taxon>
        <taxon>Basidiomycota</taxon>
        <taxon>Agaricomycotina</taxon>
        <taxon>Agaricomycetes</taxon>
        <taxon>Agaricomycetidae</taxon>
        <taxon>Agaricales</taxon>
        <taxon>Marasmiineae</taxon>
        <taxon>Mycenaceae</taxon>
        <taxon>Mycena</taxon>
    </lineage>
</organism>
<name>A0AAD6WX50_9AGAR</name>
<gene>
    <name evidence="2" type="ORF">C8F04DRAFT_1267976</name>
</gene>
<feature type="compositionally biased region" description="Polar residues" evidence="1">
    <location>
        <begin position="414"/>
        <end position="441"/>
    </location>
</feature>
<reference evidence="2" key="1">
    <citation type="submission" date="2023-03" db="EMBL/GenBank/DDBJ databases">
        <title>Massive genome expansion in bonnet fungi (Mycena s.s.) driven by repeated elements and novel gene families across ecological guilds.</title>
        <authorList>
            <consortium name="Lawrence Berkeley National Laboratory"/>
            <person name="Harder C.B."/>
            <person name="Miyauchi S."/>
            <person name="Viragh M."/>
            <person name="Kuo A."/>
            <person name="Thoen E."/>
            <person name="Andreopoulos B."/>
            <person name="Lu D."/>
            <person name="Skrede I."/>
            <person name="Drula E."/>
            <person name="Henrissat B."/>
            <person name="Morin E."/>
            <person name="Kohler A."/>
            <person name="Barry K."/>
            <person name="LaButti K."/>
            <person name="Morin E."/>
            <person name="Salamov A."/>
            <person name="Lipzen A."/>
            <person name="Mereny Z."/>
            <person name="Hegedus B."/>
            <person name="Baldrian P."/>
            <person name="Stursova M."/>
            <person name="Weitz H."/>
            <person name="Taylor A."/>
            <person name="Grigoriev I.V."/>
            <person name="Nagy L.G."/>
            <person name="Martin F."/>
            <person name="Kauserud H."/>
        </authorList>
    </citation>
    <scope>NUCLEOTIDE SEQUENCE</scope>
    <source>
        <strain evidence="2">CBHHK200</strain>
    </source>
</reference>